<feature type="chain" id="PRO_5016372422" evidence="5">
    <location>
        <begin position="21"/>
        <end position="558"/>
    </location>
</feature>
<keyword evidence="2" id="KW-0813">Transport</keyword>
<dbReference type="GO" id="GO:1904680">
    <property type="term" value="F:peptide transmembrane transporter activity"/>
    <property type="evidence" value="ECO:0007669"/>
    <property type="project" value="TreeGrafter"/>
</dbReference>
<evidence type="ECO:0000256" key="2">
    <source>
        <dbReference type="ARBA" id="ARBA00022448"/>
    </source>
</evidence>
<sequence>MLSRKGIWLLIVLSFMFILAACQSNDETPNDESNNGVTEEEVNETENDNTNAGNTNDNEEVNNETDASSESGGEVTVGIEAEPTSMDPHNTTDGNSATVQSTMFEGLLRFDEDMNIVNVLAEDYDYSDDATEVTFTLREGVTFHDGTEFDANVVKENLDFVRDSENGLARSSFFSFIDEVEVEDDFTVTIRSEEPNSAMASYMAHSSAAMKSVDEIEKKQEDEDYNLDREGAVGTGPFQFVEWRDSEHVIVEKFDDYWNEEELARVDQITFRPVQEASTRVNMLQTGEVDLIFPIPTLNAAELEEEEEIDLFTGPTTDVFYIGMNFENDKYEDLDVRQAMNHAVNKDGLIAQVLDGYGTIADSAIAPNVYGYSGQPIYEYDVEGAQELMDGSEQSDGFEATLWTRNSTEFISVAEYVAIQLEEIGIDVEVQAYESGTLFDMLDAGEDTDMWIGRWSPGTGEADYGLRPNFASDRVPPNFNNSGFYINEELDEMFDEALATPDEDEAMEIYAEIQQKIYEDAPWVFLHIPDAIIAKNRDLVGIYVLPSGAVNLNLAEFQ</sequence>
<protein>
    <submittedName>
        <fullName evidence="7">Glutathione ABC transporter substrate-binding protein</fullName>
    </submittedName>
</protein>
<dbReference type="EMBL" id="PDOD01000002">
    <property type="protein sequence ID" value="PYZ93598.1"/>
    <property type="molecule type" value="Genomic_DNA"/>
</dbReference>
<dbReference type="InterPro" id="IPR030678">
    <property type="entry name" value="Peptide/Ni-bd"/>
</dbReference>
<feature type="signal peptide" evidence="5">
    <location>
        <begin position="1"/>
        <end position="20"/>
    </location>
</feature>
<name>A0A323TF40_9BACI</name>
<comment type="similarity">
    <text evidence="1">Belongs to the bacterial solute-binding protein 5 family.</text>
</comment>
<feature type="compositionally biased region" description="Acidic residues" evidence="4">
    <location>
        <begin position="38"/>
        <end position="47"/>
    </location>
</feature>
<dbReference type="InterPro" id="IPR039424">
    <property type="entry name" value="SBP_5"/>
</dbReference>
<reference evidence="7 8" key="1">
    <citation type="submission" date="2017-10" db="EMBL/GenBank/DDBJ databases">
        <title>Bacillus sp. nov., a halophilic bacterium isolated from a Keqin Lake.</title>
        <authorList>
            <person name="Wang H."/>
        </authorList>
    </citation>
    <scope>NUCLEOTIDE SEQUENCE [LARGE SCALE GENOMIC DNA]</scope>
    <source>
        <strain evidence="7 8">KQ-12</strain>
    </source>
</reference>
<dbReference type="CDD" id="cd08499">
    <property type="entry name" value="PBP2_Ylib_like"/>
    <property type="match status" value="1"/>
</dbReference>
<dbReference type="GO" id="GO:0015833">
    <property type="term" value="P:peptide transport"/>
    <property type="evidence" value="ECO:0007669"/>
    <property type="project" value="TreeGrafter"/>
</dbReference>
<feature type="domain" description="Solute-binding protein family 5" evidence="6">
    <location>
        <begin position="116"/>
        <end position="473"/>
    </location>
</feature>
<evidence type="ECO:0000256" key="5">
    <source>
        <dbReference type="SAM" id="SignalP"/>
    </source>
</evidence>
<accession>A0A323TF40</accession>
<dbReference type="Gene3D" id="3.90.76.10">
    <property type="entry name" value="Dipeptide-binding Protein, Domain 1"/>
    <property type="match status" value="1"/>
</dbReference>
<keyword evidence="8" id="KW-1185">Reference proteome</keyword>
<dbReference type="PROSITE" id="PS51257">
    <property type="entry name" value="PROKAR_LIPOPROTEIN"/>
    <property type="match status" value="1"/>
</dbReference>
<evidence type="ECO:0000313" key="7">
    <source>
        <dbReference type="EMBL" id="PYZ93598.1"/>
    </source>
</evidence>
<feature type="region of interest" description="Disordered" evidence="4">
    <location>
        <begin position="25"/>
        <end position="74"/>
    </location>
</feature>
<dbReference type="Pfam" id="PF00496">
    <property type="entry name" value="SBP_bac_5"/>
    <property type="match status" value="1"/>
</dbReference>
<dbReference type="PANTHER" id="PTHR30290">
    <property type="entry name" value="PERIPLASMIC BINDING COMPONENT OF ABC TRANSPORTER"/>
    <property type="match status" value="1"/>
</dbReference>
<dbReference type="GO" id="GO:0043190">
    <property type="term" value="C:ATP-binding cassette (ABC) transporter complex"/>
    <property type="evidence" value="ECO:0007669"/>
    <property type="project" value="InterPro"/>
</dbReference>
<evidence type="ECO:0000313" key="8">
    <source>
        <dbReference type="Proteomes" id="UP000248214"/>
    </source>
</evidence>
<dbReference type="GO" id="GO:0042597">
    <property type="term" value="C:periplasmic space"/>
    <property type="evidence" value="ECO:0007669"/>
    <property type="project" value="UniProtKB-ARBA"/>
</dbReference>
<evidence type="ECO:0000256" key="1">
    <source>
        <dbReference type="ARBA" id="ARBA00005695"/>
    </source>
</evidence>
<dbReference type="Proteomes" id="UP000248214">
    <property type="component" value="Unassembled WGS sequence"/>
</dbReference>
<dbReference type="RefSeq" id="WP_110609630.1">
    <property type="nucleotide sequence ID" value="NZ_PDOD01000002.1"/>
</dbReference>
<dbReference type="SUPFAM" id="SSF53850">
    <property type="entry name" value="Periplasmic binding protein-like II"/>
    <property type="match status" value="1"/>
</dbReference>
<evidence type="ECO:0000256" key="4">
    <source>
        <dbReference type="SAM" id="MobiDB-lite"/>
    </source>
</evidence>
<dbReference type="OrthoDB" id="9796817at2"/>
<dbReference type="PANTHER" id="PTHR30290:SF9">
    <property type="entry name" value="OLIGOPEPTIDE-BINDING PROTEIN APPA"/>
    <property type="match status" value="1"/>
</dbReference>
<keyword evidence="3 5" id="KW-0732">Signal</keyword>
<evidence type="ECO:0000256" key="3">
    <source>
        <dbReference type="ARBA" id="ARBA00022729"/>
    </source>
</evidence>
<proteinExistence type="inferred from homology"/>
<dbReference type="PIRSF" id="PIRSF002741">
    <property type="entry name" value="MppA"/>
    <property type="match status" value="1"/>
</dbReference>
<comment type="caution">
    <text evidence="7">The sequence shown here is derived from an EMBL/GenBank/DDBJ whole genome shotgun (WGS) entry which is preliminary data.</text>
</comment>
<gene>
    <name evidence="7" type="ORF">CR194_10575</name>
</gene>
<dbReference type="AlphaFoldDB" id="A0A323TF40"/>
<organism evidence="7 8">
    <name type="scientific">Salipaludibacillus keqinensis</name>
    <dbReference type="NCBI Taxonomy" id="2045207"/>
    <lineage>
        <taxon>Bacteria</taxon>
        <taxon>Bacillati</taxon>
        <taxon>Bacillota</taxon>
        <taxon>Bacilli</taxon>
        <taxon>Bacillales</taxon>
        <taxon>Bacillaceae</taxon>
    </lineage>
</organism>
<dbReference type="InterPro" id="IPR000914">
    <property type="entry name" value="SBP_5_dom"/>
</dbReference>
<dbReference type="Gene3D" id="3.40.190.10">
    <property type="entry name" value="Periplasmic binding protein-like II"/>
    <property type="match status" value="1"/>
</dbReference>
<dbReference type="Gene3D" id="3.10.105.10">
    <property type="entry name" value="Dipeptide-binding Protein, Domain 3"/>
    <property type="match status" value="1"/>
</dbReference>
<evidence type="ECO:0000259" key="6">
    <source>
        <dbReference type="Pfam" id="PF00496"/>
    </source>
</evidence>